<dbReference type="SUPFAM" id="SSF53850">
    <property type="entry name" value="Periplasmic binding protein-like II"/>
    <property type="match status" value="1"/>
</dbReference>
<evidence type="ECO:0000313" key="9">
    <source>
        <dbReference type="Proteomes" id="UP000001818"/>
    </source>
</evidence>
<protein>
    <submittedName>
        <fullName evidence="8">Transcriptional regulator, LysR family</fullName>
    </submittedName>
</protein>
<dbReference type="GO" id="GO:0032993">
    <property type="term" value="C:protein-DNA complex"/>
    <property type="evidence" value="ECO:0007669"/>
    <property type="project" value="TreeGrafter"/>
</dbReference>
<feature type="compositionally biased region" description="Polar residues" evidence="6">
    <location>
        <begin position="313"/>
        <end position="323"/>
    </location>
</feature>
<dbReference type="BioCyc" id="RPAL316057:RPD_RS12420-MONOMER"/>
<dbReference type="Pfam" id="PF03466">
    <property type="entry name" value="LysR_substrate"/>
    <property type="match status" value="1"/>
</dbReference>
<dbReference type="Gene3D" id="1.10.10.10">
    <property type="entry name" value="Winged helix-like DNA-binding domain superfamily/Winged helix DNA-binding domain"/>
    <property type="match status" value="1"/>
</dbReference>
<evidence type="ECO:0000256" key="2">
    <source>
        <dbReference type="ARBA" id="ARBA00009437"/>
    </source>
</evidence>
<keyword evidence="5" id="KW-0804">Transcription</keyword>
<feature type="domain" description="HTH lysR-type" evidence="7">
    <location>
        <begin position="28"/>
        <end position="78"/>
    </location>
</feature>
<dbReference type="eggNOG" id="COG0583">
    <property type="taxonomic scope" value="Bacteria"/>
</dbReference>
<dbReference type="CDD" id="cd08414">
    <property type="entry name" value="PBP2_LTTR_aromatics_like"/>
    <property type="match status" value="1"/>
</dbReference>
<dbReference type="HOGENOM" id="CLU_039613_6_4_5"/>
<sequence length="345" mass="37593">MRCSLIPYRHQSDGPAMIHPSVQSRIPYFLAVAETLSFRKAAQALHIAQPALSRSIRQLEQQLGFQLFQRSTRHVALTPAGEVLYRDGADAVRRLARACARAGQVAQGLSGTVVVGYSTFAAMSPMSNIIIDFRRKYPDATVALRLLASSEQVTGLDQGAIDVGFMMSNLAAAPLRNVAVSKERLIALVPSNHAWAADHAISLQQLTTVPIVIGTANRWRGFRKLVDDMFRAQGLTPNVVEEADDVPVLLQLVRSGFGCTILDASFIPTLPPGIRSLEIEDASVTLDIVLAWHDDNLSPLAAHFVDVATASIASQETPSQPSPRVSKGREAHHAQRQPRPKARRH</sequence>
<dbReference type="InterPro" id="IPR036390">
    <property type="entry name" value="WH_DNA-bd_sf"/>
</dbReference>
<evidence type="ECO:0000256" key="3">
    <source>
        <dbReference type="ARBA" id="ARBA00023015"/>
    </source>
</evidence>
<keyword evidence="4" id="KW-0238">DNA-binding</keyword>
<feature type="compositionally biased region" description="Basic residues" evidence="6">
    <location>
        <begin position="334"/>
        <end position="345"/>
    </location>
</feature>
<gene>
    <name evidence="8" type="ordered locus">RPD_2473</name>
</gene>
<dbReference type="EMBL" id="CP000283">
    <property type="protein sequence ID" value="ABE39703.1"/>
    <property type="molecule type" value="Genomic_DNA"/>
</dbReference>
<dbReference type="PRINTS" id="PR00039">
    <property type="entry name" value="HTHLYSR"/>
</dbReference>
<evidence type="ECO:0000256" key="6">
    <source>
        <dbReference type="SAM" id="MobiDB-lite"/>
    </source>
</evidence>
<proteinExistence type="inferred from homology"/>
<keyword evidence="3" id="KW-0805">Transcription regulation</keyword>
<dbReference type="GO" id="GO:0003677">
    <property type="term" value="F:DNA binding"/>
    <property type="evidence" value="ECO:0007669"/>
    <property type="project" value="UniProtKB-KW"/>
</dbReference>
<dbReference type="PANTHER" id="PTHR30346">
    <property type="entry name" value="TRANSCRIPTIONAL DUAL REGULATOR HCAR-RELATED"/>
    <property type="match status" value="1"/>
</dbReference>
<dbReference type="PANTHER" id="PTHR30346:SF17">
    <property type="entry name" value="LYSR FAMILY TRANSCRIPTIONAL REGULATOR"/>
    <property type="match status" value="1"/>
</dbReference>
<dbReference type="SUPFAM" id="SSF46785">
    <property type="entry name" value="Winged helix' DNA-binding domain"/>
    <property type="match status" value="1"/>
</dbReference>
<comment type="similarity">
    <text evidence="2">Belongs to the LysR transcriptional regulatory family.</text>
</comment>
<dbReference type="Gene3D" id="3.40.190.10">
    <property type="entry name" value="Periplasmic binding protein-like II"/>
    <property type="match status" value="2"/>
</dbReference>
<dbReference type="PROSITE" id="PS50931">
    <property type="entry name" value="HTH_LYSR"/>
    <property type="match status" value="1"/>
</dbReference>
<dbReference type="AlphaFoldDB" id="Q137N6"/>
<organism evidence="8 9">
    <name type="scientific">Rhodopseudomonas palustris (strain BisB5)</name>
    <dbReference type="NCBI Taxonomy" id="316057"/>
    <lineage>
        <taxon>Bacteria</taxon>
        <taxon>Pseudomonadati</taxon>
        <taxon>Pseudomonadota</taxon>
        <taxon>Alphaproteobacteria</taxon>
        <taxon>Hyphomicrobiales</taxon>
        <taxon>Nitrobacteraceae</taxon>
        <taxon>Rhodopseudomonas</taxon>
    </lineage>
</organism>
<dbReference type="InterPro" id="IPR000847">
    <property type="entry name" value="LysR_HTH_N"/>
</dbReference>
<dbReference type="InterPro" id="IPR005119">
    <property type="entry name" value="LysR_subst-bd"/>
</dbReference>
<dbReference type="FunFam" id="1.10.10.10:FF:000001">
    <property type="entry name" value="LysR family transcriptional regulator"/>
    <property type="match status" value="1"/>
</dbReference>
<reference evidence="8 9" key="1">
    <citation type="submission" date="2006-03" db="EMBL/GenBank/DDBJ databases">
        <title>Complete sequence of Rhodopseudomonas palustris BisB5.</title>
        <authorList>
            <consortium name="US DOE Joint Genome Institute"/>
            <person name="Copeland A."/>
            <person name="Lucas S."/>
            <person name="Lapidus A."/>
            <person name="Barry K."/>
            <person name="Detter J.C."/>
            <person name="Glavina del Rio T."/>
            <person name="Hammon N."/>
            <person name="Israni S."/>
            <person name="Dalin E."/>
            <person name="Tice H."/>
            <person name="Pitluck S."/>
            <person name="Chain P."/>
            <person name="Malfatti S."/>
            <person name="Shin M."/>
            <person name="Vergez L."/>
            <person name="Schmutz J."/>
            <person name="Larimer F."/>
            <person name="Land M."/>
            <person name="Hauser L."/>
            <person name="Pelletier D.A."/>
            <person name="Kyrpides N."/>
            <person name="Lykidis A."/>
            <person name="Oda Y."/>
            <person name="Harwood C.S."/>
            <person name="Richardson P."/>
        </authorList>
    </citation>
    <scope>NUCLEOTIDE SEQUENCE [LARGE SCALE GENOMIC DNA]</scope>
    <source>
        <strain evidence="8 9">BisB5</strain>
    </source>
</reference>
<dbReference type="InterPro" id="IPR036388">
    <property type="entry name" value="WH-like_DNA-bd_sf"/>
</dbReference>
<feature type="region of interest" description="Disordered" evidence="6">
    <location>
        <begin position="313"/>
        <end position="345"/>
    </location>
</feature>
<accession>Q137N6</accession>
<evidence type="ECO:0000259" key="7">
    <source>
        <dbReference type="PROSITE" id="PS50931"/>
    </source>
</evidence>
<dbReference type="Pfam" id="PF00126">
    <property type="entry name" value="HTH_1"/>
    <property type="match status" value="1"/>
</dbReference>
<evidence type="ECO:0000256" key="4">
    <source>
        <dbReference type="ARBA" id="ARBA00023125"/>
    </source>
</evidence>
<dbReference type="GO" id="GO:0003700">
    <property type="term" value="F:DNA-binding transcription factor activity"/>
    <property type="evidence" value="ECO:0007669"/>
    <property type="project" value="InterPro"/>
</dbReference>
<evidence type="ECO:0000313" key="8">
    <source>
        <dbReference type="EMBL" id="ABE39703.1"/>
    </source>
</evidence>
<evidence type="ECO:0000256" key="5">
    <source>
        <dbReference type="ARBA" id="ARBA00023163"/>
    </source>
</evidence>
<comment type="function">
    <text evidence="1">NodD regulates the expression of the nodABCFE genes which encode other nodulation proteins. NodD is also a negative regulator of its own expression. Binds flavonoids as inducers.</text>
</comment>
<name>Q137N6_RHOPS</name>
<dbReference type="KEGG" id="rpd:RPD_2473"/>
<dbReference type="Proteomes" id="UP000001818">
    <property type="component" value="Chromosome"/>
</dbReference>
<dbReference type="STRING" id="316057.RPD_2473"/>
<evidence type="ECO:0000256" key="1">
    <source>
        <dbReference type="ARBA" id="ARBA00003502"/>
    </source>
</evidence>